<dbReference type="PANTHER" id="PTHR24355:SF18">
    <property type="entry name" value="G PROTEIN-COUPLED RECEPTOR KINASE"/>
    <property type="match status" value="1"/>
</dbReference>
<protein>
    <submittedName>
        <fullName evidence="10">Protein kinase domain-containing protein</fullName>
    </submittedName>
</protein>
<evidence type="ECO:0000313" key="10">
    <source>
        <dbReference type="WBParaSite" id="maker-unitig_36638-snap-gene-0.1-mRNA-1"/>
    </source>
</evidence>
<dbReference type="InterPro" id="IPR000961">
    <property type="entry name" value="AGC-kinase_C"/>
</dbReference>
<evidence type="ECO:0000256" key="2">
    <source>
        <dbReference type="ARBA" id="ARBA00022679"/>
    </source>
</evidence>
<dbReference type="PANTHER" id="PTHR24355">
    <property type="entry name" value="G PROTEIN-COUPLED RECEPTOR KINASE/RIBOSOMAL PROTEIN S6 KINASE"/>
    <property type="match status" value="1"/>
</dbReference>
<accession>A0A1I8FIV8</accession>
<dbReference type="GO" id="GO:0005524">
    <property type="term" value="F:ATP binding"/>
    <property type="evidence" value="ECO:0007669"/>
    <property type="project" value="UniProtKB-KW"/>
</dbReference>
<name>A0A1I8FIV8_9PLAT</name>
<dbReference type="SUPFAM" id="SSF56112">
    <property type="entry name" value="Protein kinase-like (PK-like)"/>
    <property type="match status" value="1"/>
</dbReference>
<sequence length="384" mass="42288">SLTLSRSSCVRRAIRDAGGERKEEAEGTQQQHSSSSSSSSRSRSPALSGRIGSRAHKKNSKQLGLISPANILLDENGHVRISDLGLACDYSRKKPHASVGTHGYMAPEVLPEGRRLRQLCRLVQLRLRAVQTALRPEPLQAAQQRSRDQRQADSEDRHALNLSADLGDTLRRRLQTGWAVEAAALPSVREHAFFDGIDWTQVVQRKYPTPLVPPRGEVNAHDAFDIGSFDDEETKARRKKWPIESSADVASGARRLRAAAGKCSDCIARPEALPEADASPTRLEMHCKPGLQRKPAVETAGHVRHSRKTESWPSNGKKKSLLLSKPARPSYPRMNTKAHRWYGADTMDVASAPFIRPGIRPLVRPGGGRRRIRRSASASSESSA</sequence>
<evidence type="ECO:0000256" key="1">
    <source>
        <dbReference type="ARBA" id="ARBA00022527"/>
    </source>
</evidence>
<dbReference type="SMART" id="SM00133">
    <property type="entry name" value="S_TK_X"/>
    <property type="match status" value="1"/>
</dbReference>
<feature type="region of interest" description="Disordered" evidence="6">
    <location>
        <begin position="358"/>
        <end position="384"/>
    </location>
</feature>
<dbReference type="InterPro" id="IPR044926">
    <property type="entry name" value="RGS_subdomain_2"/>
</dbReference>
<dbReference type="PROSITE" id="PS50011">
    <property type="entry name" value="PROTEIN_KINASE_DOM"/>
    <property type="match status" value="1"/>
</dbReference>
<keyword evidence="5" id="KW-0067">ATP-binding</keyword>
<dbReference type="AlphaFoldDB" id="A0A1I8FIV8"/>
<feature type="region of interest" description="Disordered" evidence="6">
    <location>
        <begin position="1"/>
        <end position="61"/>
    </location>
</feature>
<evidence type="ECO:0000256" key="5">
    <source>
        <dbReference type="ARBA" id="ARBA00022840"/>
    </source>
</evidence>
<evidence type="ECO:0000259" key="7">
    <source>
        <dbReference type="PROSITE" id="PS50011"/>
    </source>
</evidence>
<dbReference type="Proteomes" id="UP000095280">
    <property type="component" value="Unplaced"/>
</dbReference>
<feature type="compositionally biased region" description="Basic and acidic residues" evidence="6">
    <location>
        <begin position="145"/>
        <end position="159"/>
    </location>
</feature>
<proteinExistence type="predicted"/>
<dbReference type="GO" id="GO:0007186">
    <property type="term" value="P:G protein-coupled receptor signaling pathway"/>
    <property type="evidence" value="ECO:0007669"/>
    <property type="project" value="TreeGrafter"/>
</dbReference>
<dbReference type="Gene3D" id="1.10.167.10">
    <property type="entry name" value="Regulator of G-protein Signalling 4, domain 2"/>
    <property type="match status" value="1"/>
</dbReference>
<dbReference type="Pfam" id="PF00069">
    <property type="entry name" value="Pkinase"/>
    <property type="match status" value="1"/>
</dbReference>
<dbReference type="GO" id="GO:0009966">
    <property type="term" value="P:regulation of signal transduction"/>
    <property type="evidence" value="ECO:0007669"/>
    <property type="project" value="TreeGrafter"/>
</dbReference>
<evidence type="ECO:0000256" key="3">
    <source>
        <dbReference type="ARBA" id="ARBA00022741"/>
    </source>
</evidence>
<dbReference type="Gene3D" id="1.10.510.10">
    <property type="entry name" value="Transferase(Phosphotransferase) domain 1"/>
    <property type="match status" value="1"/>
</dbReference>
<feature type="region of interest" description="Disordered" evidence="6">
    <location>
        <begin position="138"/>
        <end position="160"/>
    </location>
</feature>
<feature type="compositionally biased region" description="Basic and acidic residues" evidence="6">
    <location>
        <begin position="13"/>
        <end position="25"/>
    </location>
</feature>
<keyword evidence="2" id="KW-0808">Transferase</keyword>
<keyword evidence="1" id="KW-0723">Serine/threonine-protein kinase</keyword>
<feature type="compositionally biased region" description="Low complexity" evidence="6">
    <location>
        <begin position="375"/>
        <end position="384"/>
    </location>
</feature>
<dbReference type="WBParaSite" id="maker-unitig_36638-snap-gene-0.1-mRNA-1">
    <property type="protein sequence ID" value="maker-unitig_36638-snap-gene-0.1-mRNA-1"/>
    <property type="gene ID" value="maker-unitig_36638-snap-gene-0.1"/>
</dbReference>
<dbReference type="InterPro" id="IPR011009">
    <property type="entry name" value="Kinase-like_dom_sf"/>
</dbReference>
<evidence type="ECO:0000259" key="8">
    <source>
        <dbReference type="PROSITE" id="PS51285"/>
    </source>
</evidence>
<feature type="domain" description="Protein kinase" evidence="7">
    <location>
        <begin position="1"/>
        <end position="194"/>
    </location>
</feature>
<evidence type="ECO:0000313" key="9">
    <source>
        <dbReference type="Proteomes" id="UP000095280"/>
    </source>
</evidence>
<evidence type="ECO:0000256" key="6">
    <source>
        <dbReference type="SAM" id="MobiDB-lite"/>
    </source>
</evidence>
<feature type="region of interest" description="Disordered" evidence="6">
    <location>
        <begin position="292"/>
        <end position="334"/>
    </location>
</feature>
<dbReference type="PROSITE" id="PS51285">
    <property type="entry name" value="AGC_KINASE_CTER"/>
    <property type="match status" value="1"/>
</dbReference>
<keyword evidence="4" id="KW-0418">Kinase</keyword>
<dbReference type="InterPro" id="IPR000719">
    <property type="entry name" value="Prot_kinase_dom"/>
</dbReference>
<organism evidence="9 10">
    <name type="scientific">Macrostomum lignano</name>
    <dbReference type="NCBI Taxonomy" id="282301"/>
    <lineage>
        <taxon>Eukaryota</taxon>
        <taxon>Metazoa</taxon>
        <taxon>Spiralia</taxon>
        <taxon>Lophotrochozoa</taxon>
        <taxon>Platyhelminthes</taxon>
        <taxon>Rhabditophora</taxon>
        <taxon>Macrostomorpha</taxon>
        <taxon>Macrostomida</taxon>
        <taxon>Macrostomidae</taxon>
        <taxon>Macrostomum</taxon>
    </lineage>
</organism>
<evidence type="ECO:0000256" key="4">
    <source>
        <dbReference type="ARBA" id="ARBA00022777"/>
    </source>
</evidence>
<keyword evidence="3" id="KW-0547">Nucleotide-binding</keyword>
<reference evidence="10" key="1">
    <citation type="submission" date="2016-11" db="UniProtKB">
        <authorList>
            <consortium name="WormBaseParasite"/>
        </authorList>
    </citation>
    <scope>IDENTIFICATION</scope>
</reference>
<dbReference type="GO" id="GO:0004703">
    <property type="term" value="F:G protein-coupled receptor kinase activity"/>
    <property type="evidence" value="ECO:0007669"/>
    <property type="project" value="TreeGrafter"/>
</dbReference>
<dbReference type="GO" id="GO:0001664">
    <property type="term" value="F:G protein-coupled receptor binding"/>
    <property type="evidence" value="ECO:0007669"/>
    <property type="project" value="TreeGrafter"/>
</dbReference>
<feature type="compositionally biased region" description="Low complexity" evidence="6">
    <location>
        <begin position="33"/>
        <end position="44"/>
    </location>
</feature>
<keyword evidence="9" id="KW-1185">Reference proteome</keyword>
<feature type="domain" description="AGC-kinase C-terminal" evidence="8">
    <location>
        <begin position="195"/>
        <end position="253"/>
    </location>
</feature>